<dbReference type="InterPro" id="IPR035892">
    <property type="entry name" value="C2_domain_sf"/>
</dbReference>
<dbReference type="Pfam" id="PF00168">
    <property type="entry name" value="C2"/>
    <property type="match status" value="1"/>
</dbReference>
<dbReference type="AlphaFoldDB" id="A0A5J4RQQ6"/>
<feature type="region of interest" description="Disordered" evidence="1">
    <location>
        <begin position="55"/>
        <end position="91"/>
    </location>
</feature>
<protein>
    <recommendedName>
        <fullName evidence="2">C2 domain-containing protein</fullName>
    </recommendedName>
</protein>
<dbReference type="InterPro" id="IPR000008">
    <property type="entry name" value="C2_dom"/>
</dbReference>
<dbReference type="OrthoDB" id="270970at2759"/>
<sequence>LFLQPKKELRDPKHPVTKLSEKVDQKLGKVSFWLLYIPEQEYLQKNKDELLRKKKEEEEVRRNKAALEMQRQEEERNIQNEERRRQQEDDSQYVNGMVRFSNIGVRDLPKKDILRKTDPYVLLRMGMAEKQTSVAKNTTNCDFKGETYELQYDPSKMKGKKEANIEVWDYDVTGFDSLVGAASVDILPYLNKQALVELYLQPKKKKEDGSQSTTNLALNQDQKLGKVTFWMLYTPF</sequence>
<evidence type="ECO:0000256" key="1">
    <source>
        <dbReference type="SAM" id="MobiDB-lite"/>
    </source>
</evidence>
<dbReference type="Gene3D" id="2.60.40.150">
    <property type="entry name" value="C2 domain"/>
    <property type="match status" value="1"/>
</dbReference>
<dbReference type="SUPFAM" id="SSF49562">
    <property type="entry name" value="C2 domain (Calcium/lipid-binding domain, CaLB)"/>
    <property type="match status" value="1"/>
</dbReference>
<dbReference type="Proteomes" id="UP000324800">
    <property type="component" value="Unassembled WGS sequence"/>
</dbReference>
<proteinExistence type="predicted"/>
<evidence type="ECO:0000313" key="3">
    <source>
        <dbReference type="EMBL" id="KAA6336266.1"/>
    </source>
</evidence>
<feature type="compositionally biased region" description="Basic and acidic residues" evidence="1">
    <location>
        <begin position="70"/>
        <end position="88"/>
    </location>
</feature>
<gene>
    <name evidence="3" type="ORF">EZS28_052889</name>
</gene>
<name>A0A5J4RQQ6_9EUKA</name>
<accession>A0A5J4RQQ6</accession>
<dbReference type="CDD" id="cd00030">
    <property type="entry name" value="C2"/>
    <property type="match status" value="1"/>
</dbReference>
<feature type="domain" description="C2" evidence="2">
    <location>
        <begin position="79"/>
        <end position="199"/>
    </location>
</feature>
<dbReference type="EMBL" id="SNRW01041638">
    <property type="protein sequence ID" value="KAA6336266.1"/>
    <property type="molecule type" value="Genomic_DNA"/>
</dbReference>
<reference evidence="3 4" key="1">
    <citation type="submission" date="2019-03" db="EMBL/GenBank/DDBJ databases">
        <title>Single cell metagenomics reveals metabolic interactions within the superorganism composed of flagellate Streblomastix strix and complex community of Bacteroidetes bacteria on its surface.</title>
        <authorList>
            <person name="Treitli S.C."/>
            <person name="Kolisko M."/>
            <person name="Husnik F."/>
            <person name="Keeling P."/>
            <person name="Hampl V."/>
        </authorList>
    </citation>
    <scope>NUCLEOTIDE SEQUENCE [LARGE SCALE GENOMIC DNA]</scope>
    <source>
        <strain evidence="3">ST1C</strain>
    </source>
</reference>
<organism evidence="3 4">
    <name type="scientific">Streblomastix strix</name>
    <dbReference type="NCBI Taxonomy" id="222440"/>
    <lineage>
        <taxon>Eukaryota</taxon>
        <taxon>Metamonada</taxon>
        <taxon>Preaxostyla</taxon>
        <taxon>Oxymonadida</taxon>
        <taxon>Streblomastigidae</taxon>
        <taxon>Streblomastix</taxon>
    </lineage>
</organism>
<comment type="caution">
    <text evidence="3">The sequence shown here is derived from an EMBL/GenBank/DDBJ whole genome shotgun (WGS) entry which is preliminary data.</text>
</comment>
<dbReference type="PROSITE" id="PS50004">
    <property type="entry name" value="C2"/>
    <property type="match status" value="1"/>
</dbReference>
<evidence type="ECO:0000313" key="4">
    <source>
        <dbReference type="Proteomes" id="UP000324800"/>
    </source>
</evidence>
<feature type="non-terminal residue" evidence="3">
    <location>
        <position position="1"/>
    </location>
</feature>
<evidence type="ECO:0000259" key="2">
    <source>
        <dbReference type="PROSITE" id="PS50004"/>
    </source>
</evidence>